<proteinExistence type="predicted"/>
<dbReference type="PANTHER" id="PTHR34075:SF5">
    <property type="entry name" value="BLR3430 PROTEIN"/>
    <property type="match status" value="1"/>
</dbReference>
<keyword evidence="3" id="KW-1185">Reference proteome</keyword>
<evidence type="ECO:0000259" key="1">
    <source>
        <dbReference type="Pfam" id="PF01796"/>
    </source>
</evidence>
<dbReference type="InterPro" id="IPR002878">
    <property type="entry name" value="ChsH2_C"/>
</dbReference>
<dbReference type="InterPro" id="IPR012340">
    <property type="entry name" value="NA-bd_OB-fold"/>
</dbReference>
<protein>
    <recommendedName>
        <fullName evidence="1">ChsH2 C-terminal OB-fold domain-containing protein</fullName>
    </recommendedName>
</protein>
<dbReference type="InterPro" id="IPR052513">
    <property type="entry name" value="Thioester_dehydratase-like"/>
</dbReference>
<name>A0A2I2KLF0_9ACTN</name>
<gene>
    <name evidence="2" type="ORF">FRACA_140066</name>
</gene>
<sequence length="139" mass="14795">MTAVLAARPLDDDLVAPFWRGIGAGRLLLPRCSSCGGWEWYPSPAGPACAGAHYDWTETPARGTVFTFTRVHHGFPGMNLATPFTVGLVEPVEAPGVRLVSRLADTPDAPLAIGAAVRMKIVDDDLGLRAPLFVLDDQA</sequence>
<dbReference type="SUPFAM" id="SSF50249">
    <property type="entry name" value="Nucleic acid-binding proteins"/>
    <property type="match status" value="1"/>
</dbReference>
<evidence type="ECO:0000313" key="3">
    <source>
        <dbReference type="Proteomes" id="UP000234331"/>
    </source>
</evidence>
<accession>A0A2I2KLF0</accession>
<reference evidence="2 3" key="1">
    <citation type="submission" date="2017-06" db="EMBL/GenBank/DDBJ databases">
        <authorList>
            <person name="Kim H.J."/>
            <person name="Triplett B.A."/>
        </authorList>
    </citation>
    <scope>NUCLEOTIDE SEQUENCE [LARGE SCALE GENOMIC DNA]</scope>
    <source>
        <strain evidence="2">FRACA_ARgP5</strain>
    </source>
</reference>
<evidence type="ECO:0000313" key="2">
    <source>
        <dbReference type="EMBL" id="SNQ46467.1"/>
    </source>
</evidence>
<dbReference type="Gene3D" id="6.10.30.10">
    <property type="match status" value="1"/>
</dbReference>
<dbReference type="Proteomes" id="UP000234331">
    <property type="component" value="Unassembled WGS sequence"/>
</dbReference>
<feature type="domain" description="ChsH2 C-terminal OB-fold" evidence="1">
    <location>
        <begin position="56"/>
        <end position="121"/>
    </location>
</feature>
<dbReference type="AlphaFoldDB" id="A0A2I2KLF0"/>
<dbReference type="RefSeq" id="WP_101830472.1">
    <property type="nucleotide sequence ID" value="NZ_FZMO01000046.1"/>
</dbReference>
<dbReference type="OrthoDB" id="7470921at2"/>
<organism evidence="2 3">
    <name type="scientific">Frankia canadensis</name>
    <dbReference type="NCBI Taxonomy" id="1836972"/>
    <lineage>
        <taxon>Bacteria</taxon>
        <taxon>Bacillati</taxon>
        <taxon>Actinomycetota</taxon>
        <taxon>Actinomycetes</taxon>
        <taxon>Frankiales</taxon>
        <taxon>Frankiaceae</taxon>
        <taxon>Frankia</taxon>
    </lineage>
</organism>
<dbReference type="PANTHER" id="PTHR34075">
    <property type="entry name" value="BLR3430 PROTEIN"/>
    <property type="match status" value="1"/>
</dbReference>
<dbReference type="EMBL" id="FZMO01000046">
    <property type="protein sequence ID" value="SNQ46467.1"/>
    <property type="molecule type" value="Genomic_DNA"/>
</dbReference>
<dbReference type="Pfam" id="PF01796">
    <property type="entry name" value="OB_ChsH2_C"/>
    <property type="match status" value="1"/>
</dbReference>